<accession>A0A644X598</accession>
<dbReference type="InterPro" id="IPR014729">
    <property type="entry name" value="Rossmann-like_a/b/a_fold"/>
</dbReference>
<evidence type="ECO:0000259" key="2">
    <source>
        <dbReference type="Pfam" id="PF02698"/>
    </source>
</evidence>
<dbReference type="PANTHER" id="PTHR30336:SF6">
    <property type="entry name" value="INTEGRAL MEMBRANE PROTEIN"/>
    <property type="match status" value="1"/>
</dbReference>
<evidence type="ECO:0000256" key="1">
    <source>
        <dbReference type="SAM" id="Phobius"/>
    </source>
</evidence>
<dbReference type="AlphaFoldDB" id="A0A644X598"/>
<comment type="caution">
    <text evidence="3">The sequence shown here is derived from an EMBL/GenBank/DDBJ whole genome shotgun (WGS) entry which is preliminary data.</text>
</comment>
<keyword evidence="1" id="KW-1133">Transmembrane helix</keyword>
<gene>
    <name evidence="3" type="ORF">SDC9_57668</name>
</gene>
<keyword evidence="1" id="KW-0812">Transmembrane</keyword>
<keyword evidence="1" id="KW-0472">Membrane</keyword>
<dbReference type="GO" id="GO:0005886">
    <property type="term" value="C:plasma membrane"/>
    <property type="evidence" value="ECO:0007669"/>
    <property type="project" value="TreeGrafter"/>
</dbReference>
<feature type="transmembrane region" description="Helical" evidence="1">
    <location>
        <begin position="7"/>
        <end position="33"/>
    </location>
</feature>
<dbReference type="InterPro" id="IPR051599">
    <property type="entry name" value="Cell_Envelope_Assoc"/>
</dbReference>
<dbReference type="InterPro" id="IPR003848">
    <property type="entry name" value="DUF218"/>
</dbReference>
<dbReference type="EMBL" id="VSSQ01001816">
    <property type="protein sequence ID" value="MPM11325.1"/>
    <property type="molecule type" value="Genomic_DNA"/>
</dbReference>
<feature type="domain" description="DUF218" evidence="2">
    <location>
        <begin position="53"/>
        <end position="173"/>
    </location>
</feature>
<name>A0A644X598_9ZZZZ</name>
<dbReference type="CDD" id="cd06259">
    <property type="entry name" value="YdcF-like"/>
    <property type="match status" value="1"/>
</dbReference>
<organism evidence="3">
    <name type="scientific">bioreactor metagenome</name>
    <dbReference type="NCBI Taxonomy" id="1076179"/>
    <lineage>
        <taxon>unclassified sequences</taxon>
        <taxon>metagenomes</taxon>
        <taxon>ecological metagenomes</taxon>
    </lineage>
</organism>
<dbReference type="Pfam" id="PF02698">
    <property type="entry name" value="DUF218"/>
    <property type="match status" value="1"/>
</dbReference>
<sequence length="226" mass="25190">MKKIVKVGIFISKAIISLIILAILLTIFINIYVKSSTEDMIISAEESLDKNADGILVLGAGVRRDGSPSPMLEDRILTGMDLYNKGVSDRLIMSGDHSTKGYDEVNTMKRYAVERGIPSEHVFMDHAGISTYDSIYRAKEIFEAEKIIIVTQKYHLYRALYTARALGIEAYGVSADIRVYAGQDLREIREKAARVKDFFMAIFKPNPKFLGDTIPVSGNGDITNDN</sequence>
<dbReference type="PANTHER" id="PTHR30336">
    <property type="entry name" value="INNER MEMBRANE PROTEIN, PROBABLE PERMEASE"/>
    <property type="match status" value="1"/>
</dbReference>
<evidence type="ECO:0000313" key="3">
    <source>
        <dbReference type="EMBL" id="MPM11325.1"/>
    </source>
</evidence>
<reference evidence="3" key="1">
    <citation type="submission" date="2019-08" db="EMBL/GenBank/DDBJ databases">
        <authorList>
            <person name="Kucharzyk K."/>
            <person name="Murdoch R.W."/>
            <person name="Higgins S."/>
            <person name="Loffler F."/>
        </authorList>
    </citation>
    <scope>NUCLEOTIDE SEQUENCE</scope>
</reference>
<proteinExistence type="predicted"/>
<protein>
    <recommendedName>
        <fullName evidence="2">DUF218 domain-containing protein</fullName>
    </recommendedName>
</protein>
<dbReference type="Gene3D" id="3.40.50.620">
    <property type="entry name" value="HUPs"/>
    <property type="match status" value="1"/>
</dbReference>